<feature type="non-terminal residue" evidence="4">
    <location>
        <position position="1"/>
    </location>
</feature>
<proteinExistence type="predicted"/>
<comment type="subcellular location">
    <subcellularLocation>
        <location evidence="1">Nucleus</location>
    </subcellularLocation>
</comment>
<dbReference type="PANTHER" id="PTHR31001:SF90">
    <property type="entry name" value="CENTROMERE DNA-BINDING PROTEIN COMPLEX CBF3 SUBUNIT B"/>
    <property type="match status" value="1"/>
</dbReference>
<dbReference type="CDD" id="cd12148">
    <property type="entry name" value="fungal_TF_MHR"/>
    <property type="match status" value="1"/>
</dbReference>
<dbReference type="PANTHER" id="PTHR31001">
    <property type="entry name" value="UNCHARACTERIZED TRANSCRIPTIONAL REGULATORY PROTEIN"/>
    <property type="match status" value="1"/>
</dbReference>
<reference evidence="5" key="1">
    <citation type="submission" date="2015-02" db="EMBL/GenBank/DDBJ databases">
        <authorList>
            <person name="Gon?alves P."/>
        </authorList>
    </citation>
    <scope>NUCLEOTIDE SEQUENCE [LARGE SCALE GENOMIC DNA]</scope>
</reference>
<evidence type="ECO:0000313" key="5">
    <source>
        <dbReference type="Proteomes" id="UP000243876"/>
    </source>
</evidence>
<dbReference type="Proteomes" id="UP000243876">
    <property type="component" value="Unassembled WGS sequence"/>
</dbReference>
<evidence type="ECO:0000256" key="3">
    <source>
        <dbReference type="SAM" id="MobiDB-lite"/>
    </source>
</evidence>
<organism evidence="4 5">
    <name type="scientific">Sporidiobolus salmonicolor</name>
    <name type="common">Yeast-like fungus</name>
    <name type="synonym">Sporobolomyces salmonicolor</name>
    <dbReference type="NCBI Taxonomy" id="5005"/>
    <lineage>
        <taxon>Eukaryota</taxon>
        <taxon>Fungi</taxon>
        <taxon>Dikarya</taxon>
        <taxon>Basidiomycota</taxon>
        <taxon>Pucciniomycotina</taxon>
        <taxon>Microbotryomycetes</taxon>
        <taxon>Sporidiobolales</taxon>
        <taxon>Sporidiobolaceae</taxon>
        <taxon>Sporobolomyces</taxon>
    </lineage>
</organism>
<feature type="compositionally biased region" description="Low complexity" evidence="3">
    <location>
        <begin position="768"/>
        <end position="779"/>
    </location>
</feature>
<sequence length="908" mass="99393">MWRGRRAVCALRWRNHELIERFQGMREAKSSGDVLGCAYQEEEAQGPARFGVDPTQELDNRRRSALEELQLFRQTLDSLKARLPGLEYFVANSSLKDDDSPEMDAVVKSFGDPVTELSGVRSGNGETPTRPARVPVAWPGQHSRKKLKEEVEAKRETDESEVNVQAAIDLEFNALGRPRVWNESNVRTAQNPDLDESVRPPPLLVPFSRPAGPDLRQLLQQGSTSPTHRLAILAPHPVPESPVSLYPDSASLLAAAPTALEEDVVFRQGLERYGWHHSVIHSPFFFAQLAAFRDLGYERFERCSLGWLSSYFALLAVSTKLVGPAEQAELGWSEEETSRAACRWFQTSFSATSVRSTFSRSFVFTTDAASSLVACLQAIALLVLSGRDAGSATLIASLLSSGLSIAQDLGLHRLVTDEQWTASMEGKPLRHRAKALVERELQKRVLWALVHSEWFAIPFKGYSLLAKLQIETPLPLNATNEYVQLSHFSLHPKQADLPLHRDLATGDVVNRHRDEYTCVSWLLQYIDIGSSMATAFESNGPAKATASQAYQAFLEADRQLEAILTNLPAWLRPGGDTTGMPDLVDTMRSTFLISLQHKILSIHRPFLAKPSRATTYSFSHRRVVDAARAILREATRVQGVRIWTVLYQCVRSLSTKYGASKTDLHLSLSSSISVASFSMSLELFEQLKHPSPENEAIRDEIFQALPTLDGLKQASSIAERGLGLVLPLLADEKRLKTEMVDKKKKRKSKSSQPPVPSTSKDASPRPGPSSSSALFPSYPSSTFDNPLPPSYRPDLPSLPVDSPSASGAFFPAASASPDLSSHLPAFPSPYDPSAPAWLYSEQFLYSHLSGLDGPGGGGAGVGAVPPGPGMFAWAGMPPPPEMAIALGWAGWPLQGGGRSPGNGEAPEQ</sequence>
<dbReference type="OrthoDB" id="3364175at2759"/>
<protein>
    <submittedName>
        <fullName evidence="4">SPOSA6832_04540-mRNA-1:cds</fullName>
    </submittedName>
</protein>
<dbReference type="AlphaFoldDB" id="A0A0D6ERG4"/>
<name>A0A0D6ERG4_SPOSA</name>
<keyword evidence="5" id="KW-1185">Reference proteome</keyword>
<dbReference type="EMBL" id="CENE01000032">
    <property type="protein sequence ID" value="CEQ42687.1"/>
    <property type="molecule type" value="Genomic_DNA"/>
</dbReference>
<keyword evidence="2" id="KW-0539">Nucleus</keyword>
<evidence type="ECO:0000256" key="2">
    <source>
        <dbReference type="ARBA" id="ARBA00023242"/>
    </source>
</evidence>
<accession>A0A0D6ERG4</accession>
<gene>
    <name evidence="4" type="primary">SPOSA6832_04540</name>
</gene>
<evidence type="ECO:0000256" key="1">
    <source>
        <dbReference type="ARBA" id="ARBA00004123"/>
    </source>
</evidence>
<evidence type="ECO:0000313" key="4">
    <source>
        <dbReference type="EMBL" id="CEQ42687.1"/>
    </source>
</evidence>
<dbReference type="InterPro" id="IPR050613">
    <property type="entry name" value="Sec_Metabolite_Reg"/>
</dbReference>
<feature type="region of interest" description="Disordered" evidence="3">
    <location>
        <begin position="738"/>
        <end position="779"/>
    </location>
</feature>
<dbReference type="GO" id="GO:0005634">
    <property type="term" value="C:nucleus"/>
    <property type="evidence" value="ECO:0007669"/>
    <property type="project" value="UniProtKB-SubCell"/>
</dbReference>